<organism evidence="4 5">
    <name type="scientific">Pseudosporangium ferrugineum</name>
    <dbReference type="NCBI Taxonomy" id="439699"/>
    <lineage>
        <taxon>Bacteria</taxon>
        <taxon>Bacillati</taxon>
        <taxon>Actinomycetota</taxon>
        <taxon>Actinomycetes</taxon>
        <taxon>Micromonosporales</taxon>
        <taxon>Micromonosporaceae</taxon>
        <taxon>Pseudosporangium</taxon>
    </lineage>
</organism>
<dbReference type="InterPro" id="IPR029063">
    <property type="entry name" value="SAM-dependent_MTases_sf"/>
</dbReference>
<dbReference type="Proteomes" id="UP000239209">
    <property type="component" value="Unassembled WGS sequence"/>
</dbReference>
<dbReference type="InterPro" id="IPR041698">
    <property type="entry name" value="Methyltransf_25"/>
</dbReference>
<feature type="domain" description="Methyltransferase" evidence="3">
    <location>
        <begin position="46"/>
        <end position="136"/>
    </location>
</feature>
<keyword evidence="4" id="KW-0830">Ubiquinone</keyword>
<keyword evidence="1 4" id="KW-0489">Methyltransferase</keyword>
<accession>A0A2T0SDQ2</accession>
<dbReference type="Gene3D" id="3.40.50.150">
    <property type="entry name" value="Vaccinia Virus protein VP39"/>
    <property type="match status" value="1"/>
</dbReference>
<dbReference type="GO" id="GO:0008168">
    <property type="term" value="F:methyltransferase activity"/>
    <property type="evidence" value="ECO:0007669"/>
    <property type="project" value="UniProtKB-KW"/>
</dbReference>
<evidence type="ECO:0000259" key="3">
    <source>
        <dbReference type="Pfam" id="PF13649"/>
    </source>
</evidence>
<dbReference type="CDD" id="cd02440">
    <property type="entry name" value="AdoMet_MTases"/>
    <property type="match status" value="1"/>
</dbReference>
<dbReference type="GO" id="GO:0032259">
    <property type="term" value="P:methylation"/>
    <property type="evidence" value="ECO:0007669"/>
    <property type="project" value="UniProtKB-KW"/>
</dbReference>
<sequence length="203" mass="22177">MDEKQVRDAYASIADLYIDLYGTSEQSLPADLAFIRRHLSIRPGTVLDVGCGPGHLTAYLRSLNVDAVGIDLVPEFIAHAKATHPTGTYHVGTMQSLDAADNSIAGILASYSLIHIPPQDLDEVLTELRRVLKPAGKLVAGLFDADDRTEPFDHKVARAYRWPIGEFSQRLAEAGFTEVEHERRPGSATHRPVAMIAAVLNNP</sequence>
<comment type="caution">
    <text evidence="4">The sequence shown here is derived from an EMBL/GenBank/DDBJ whole genome shotgun (WGS) entry which is preliminary data.</text>
</comment>
<dbReference type="Pfam" id="PF13649">
    <property type="entry name" value="Methyltransf_25"/>
    <property type="match status" value="1"/>
</dbReference>
<evidence type="ECO:0000256" key="1">
    <source>
        <dbReference type="ARBA" id="ARBA00022603"/>
    </source>
</evidence>
<keyword evidence="2" id="KW-0808">Transferase</keyword>
<protein>
    <submittedName>
        <fullName evidence="4">Ubiquinone/menaquinone biosynthesis C-methylase UbiE</fullName>
    </submittedName>
</protein>
<dbReference type="AlphaFoldDB" id="A0A2T0SDQ2"/>
<gene>
    <name evidence="4" type="ORF">CLV70_103428</name>
</gene>
<dbReference type="PANTHER" id="PTHR43861:SF1">
    <property type="entry name" value="TRANS-ACONITATE 2-METHYLTRANSFERASE"/>
    <property type="match status" value="1"/>
</dbReference>
<name>A0A2T0SDQ2_9ACTN</name>
<dbReference type="OrthoDB" id="9805171at2"/>
<evidence type="ECO:0000256" key="2">
    <source>
        <dbReference type="ARBA" id="ARBA00022679"/>
    </source>
</evidence>
<dbReference type="RefSeq" id="WP_106125996.1">
    <property type="nucleotide sequence ID" value="NZ_PVZG01000003.1"/>
</dbReference>
<evidence type="ECO:0000313" key="5">
    <source>
        <dbReference type="Proteomes" id="UP000239209"/>
    </source>
</evidence>
<dbReference type="SUPFAM" id="SSF53335">
    <property type="entry name" value="S-adenosyl-L-methionine-dependent methyltransferases"/>
    <property type="match status" value="1"/>
</dbReference>
<keyword evidence="5" id="KW-1185">Reference proteome</keyword>
<reference evidence="4 5" key="1">
    <citation type="submission" date="2018-03" db="EMBL/GenBank/DDBJ databases">
        <title>Genomic Encyclopedia of Archaeal and Bacterial Type Strains, Phase II (KMG-II): from individual species to whole genera.</title>
        <authorList>
            <person name="Goeker M."/>
        </authorList>
    </citation>
    <scope>NUCLEOTIDE SEQUENCE [LARGE SCALE GENOMIC DNA]</scope>
    <source>
        <strain evidence="4 5">DSM 45348</strain>
    </source>
</reference>
<dbReference type="PANTHER" id="PTHR43861">
    <property type="entry name" value="TRANS-ACONITATE 2-METHYLTRANSFERASE-RELATED"/>
    <property type="match status" value="1"/>
</dbReference>
<proteinExistence type="predicted"/>
<evidence type="ECO:0000313" key="4">
    <source>
        <dbReference type="EMBL" id="PRY31540.1"/>
    </source>
</evidence>
<dbReference type="EMBL" id="PVZG01000003">
    <property type="protein sequence ID" value="PRY31540.1"/>
    <property type="molecule type" value="Genomic_DNA"/>
</dbReference>